<comment type="cofactor">
    <cofactor evidence="1">
        <name>FMN</name>
        <dbReference type="ChEBI" id="CHEBI:58210"/>
    </cofactor>
</comment>
<reference evidence="6" key="1">
    <citation type="journal article" date="2020" name="mSystems">
        <title>Genome- and Community-Level Interaction Insights into Carbon Utilization and Element Cycling Functions of Hydrothermarchaeota in Hydrothermal Sediment.</title>
        <authorList>
            <person name="Zhou Z."/>
            <person name="Liu Y."/>
            <person name="Xu W."/>
            <person name="Pan J."/>
            <person name="Luo Z.H."/>
            <person name="Li M."/>
        </authorList>
    </citation>
    <scope>NUCLEOTIDE SEQUENCE [LARGE SCALE GENOMIC DNA]</scope>
    <source>
        <strain evidence="6">SpSt-637</strain>
        <strain evidence="5">SpSt-667</strain>
    </source>
</reference>
<dbReference type="InterPro" id="IPR012349">
    <property type="entry name" value="Split_barrel_FMN-bd"/>
</dbReference>
<sequence length="166" mass="18401">MEEIDLFKALDAVPHPLVIVTAGDPENSSKRGGMTAAWFSRVSWNPPLVAVLMASSRYTYQLIKEYKAFAINVVAKKHEKIAIEIFGTLSGKHIDKFAKAGIQPVRAQVVTAPIIPESFIALECKLHVEFPTGDHIVVIGEVVKAYRGTDEHPLIWYKGKCCKIMP</sequence>
<evidence type="ECO:0000259" key="4">
    <source>
        <dbReference type="SMART" id="SM00903"/>
    </source>
</evidence>
<proteinExistence type="inferred from homology"/>
<organism evidence="6">
    <name type="scientific">Ignisphaera aggregans</name>
    <dbReference type="NCBI Taxonomy" id="334771"/>
    <lineage>
        <taxon>Archaea</taxon>
        <taxon>Thermoproteota</taxon>
        <taxon>Thermoprotei</taxon>
        <taxon>Desulfurococcales</taxon>
        <taxon>Desulfurococcaceae</taxon>
        <taxon>Ignisphaera</taxon>
    </lineage>
</organism>
<dbReference type="GO" id="GO:0010181">
    <property type="term" value="F:FMN binding"/>
    <property type="evidence" value="ECO:0007669"/>
    <property type="project" value="InterPro"/>
</dbReference>
<keyword evidence="2" id="KW-0285">Flavoprotein</keyword>
<dbReference type="InterPro" id="IPR002563">
    <property type="entry name" value="Flavin_Rdtase-like_dom"/>
</dbReference>
<dbReference type="EMBL" id="DTCK01000008">
    <property type="protein sequence ID" value="HGQ35156.1"/>
    <property type="molecule type" value="Genomic_DNA"/>
</dbReference>
<dbReference type="SMART" id="SM00903">
    <property type="entry name" value="Flavin_Reduct"/>
    <property type="match status" value="1"/>
</dbReference>
<evidence type="ECO:0000256" key="2">
    <source>
        <dbReference type="ARBA" id="ARBA00022630"/>
    </source>
</evidence>
<dbReference type="SUPFAM" id="SSF50475">
    <property type="entry name" value="FMN-binding split barrel"/>
    <property type="match status" value="1"/>
</dbReference>
<comment type="similarity">
    <text evidence="3">Belongs to the flavoredoxin family.</text>
</comment>
<dbReference type="EMBL" id="DTBD01000066">
    <property type="protein sequence ID" value="HGQ65032.1"/>
    <property type="molecule type" value="Genomic_DNA"/>
</dbReference>
<dbReference type="PANTHER" id="PTHR43567:SF1">
    <property type="entry name" value="FLAVOREDOXIN"/>
    <property type="match status" value="1"/>
</dbReference>
<dbReference type="Pfam" id="PF01613">
    <property type="entry name" value="Flavin_Reduct"/>
    <property type="match status" value="1"/>
</dbReference>
<comment type="caution">
    <text evidence="6">The sequence shown here is derived from an EMBL/GenBank/DDBJ whole genome shotgun (WGS) entry which is preliminary data.</text>
</comment>
<dbReference type="AlphaFoldDB" id="A0A7C4NU15"/>
<dbReference type="Gene3D" id="2.30.110.10">
    <property type="entry name" value="Electron Transport, Fmn-binding Protein, Chain A"/>
    <property type="match status" value="1"/>
</dbReference>
<evidence type="ECO:0000313" key="6">
    <source>
        <dbReference type="EMBL" id="HGQ65032.1"/>
    </source>
</evidence>
<accession>A0A7C4NU15</accession>
<dbReference type="InterPro" id="IPR052174">
    <property type="entry name" value="Flavoredoxin"/>
</dbReference>
<feature type="domain" description="Flavin reductase like" evidence="4">
    <location>
        <begin position="10"/>
        <end position="163"/>
    </location>
</feature>
<evidence type="ECO:0000313" key="5">
    <source>
        <dbReference type="EMBL" id="HGQ35156.1"/>
    </source>
</evidence>
<protein>
    <submittedName>
        <fullName evidence="6">Flavin reductase family protein</fullName>
    </submittedName>
</protein>
<evidence type="ECO:0000256" key="1">
    <source>
        <dbReference type="ARBA" id="ARBA00001917"/>
    </source>
</evidence>
<gene>
    <name evidence="6" type="ORF">ENU08_07305</name>
    <name evidence="5" type="ORF">ENU41_00545</name>
</gene>
<name>A0A7C4NU15_9CREN</name>
<dbReference type="PANTHER" id="PTHR43567">
    <property type="entry name" value="FLAVOREDOXIN-RELATED-RELATED"/>
    <property type="match status" value="1"/>
</dbReference>
<evidence type="ECO:0000256" key="3">
    <source>
        <dbReference type="ARBA" id="ARBA00038054"/>
    </source>
</evidence>